<feature type="transmembrane region" description="Helical" evidence="9">
    <location>
        <begin position="142"/>
        <end position="164"/>
    </location>
</feature>
<organism evidence="10 11">
    <name type="scientific">Massilicoli timonensis</name>
    <dbReference type="NCBI Taxonomy" id="2015901"/>
    <lineage>
        <taxon>Bacteria</taxon>
        <taxon>Bacillati</taxon>
        <taxon>Bacillota</taxon>
        <taxon>Erysipelotrichia</taxon>
        <taxon>Erysipelotrichales</taxon>
        <taxon>Erysipelotrichaceae</taxon>
        <taxon>Massilicoli</taxon>
    </lineage>
</organism>
<feature type="transmembrane region" description="Helical" evidence="9">
    <location>
        <begin position="30"/>
        <end position="49"/>
    </location>
</feature>
<proteinExistence type="predicted"/>
<evidence type="ECO:0000256" key="6">
    <source>
        <dbReference type="ARBA" id="ARBA00022692"/>
    </source>
</evidence>
<keyword evidence="11" id="KW-1185">Reference proteome</keyword>
<evidence type="ECO:0000256" key="4">
    <source>
        <dbReference type="ARBA" id="ARBA00022597"/>
    </source>
</evidence>
<dbReference type="PANTHER" id="PTHR32502">
    <property type="entry name" value="N-ACETYLGALACTOSAMINE PERMEASE II COMPONENT-RELATED"/>
    <property type="match status" value="1"/>
</dbReference>
<comment type="subcellular location">
    <subcellularLocation>
        <location evidence="1">Cell membrane</location>
        <topology evidence="1">Multi-pass membrane protein</topology>
    </subcellularLocation>
</comment>
<keyword evidence="6 9" id="KW-0812">Transmembrane</keyword>
<evidence type="ECO:0000256" key="2">
    <source>
        <dbReference type="ARBA" id="ARBA00022448"/>
    </source>
</evidence>
<evidence type="ECO:0000256" key="7">
    <source>
        <dbReference type="ARBA" id="ARBA00022989"/>
    </source>
</evidence>
<evidence type="ECO:0000256" key="9">
    <source>
        <dbReference type="SAM" id="Phobius"/>
    </source>
</evidence>
<sequence>MNEITLIQGLLLMIVVFICALDQQMEAFYWFRPMVVAFFSGIVLGDMELGIKAGAVAELSYLGLLTVGGTVPPDPLMAGFMTVVIAYTTGRGAETALGLSLPFALLAQWLGIFFNTAYSTVVRMCEKAAKAGDTGKFTRICYGAWFVKSGAMAIVAFLAAYGLQEPIQNFVNAFPTELVHGFEVAGNMLPAVGLGLLLMVMLNNQNIPYLFIGFFMATFTGVDNVLPIAMVAVAIAYIDYLYNQKMKAASAAAVAVDGGDDEDGI</sequence>
<evidence type="ECO:0000256" key="1">
    <source>
        <dbReference type="ARBA" id="ARBA00004651"/>
    </source>
</evidence>
<dbReference type="PROSITE" id="PS51106">
    <property type="entry name" value="PTS_EIIC_TYPE_4"/>
    <property type="match status" value="1"/>
</dbReference>
<evidence type="ECO:0000313" key="11">
    <source>
        <dbReference type="Proteomes" id="UP001524435"/>
    </source>
</evidence>
<dbReference type="EMBL" id="JANGCH010000009">
    <property type="protein sequence ID" value="MCQ5122086.1"/>
    <property type="molecule type" value="Genomic_DNA"/>
</dbReference>
<dbReference type="PANTHER" id="PTHR32502:SF8">
    <property type="entry name" value="N-ACETYLGALACTOSAMINE PERMEASE IIC COMPONENT 1"/>
    <property type="match status" value="1"/>
</dbReference>
<evidence type="ECO:0000313" key="10">
    <source>
        <dbReference type="EMBL" id="MCQ5122086.1"/>
    </source>
</evidence>
<keyword evidence="7 9" id="KW-1133">Transmembrane helix</keyword>
<keyword evidence="5" id="KW-0598">Phosphotransferase system</keyword>
<evidence type="ECO:0000256" key="5">
    <source>
        <dbReference type="ARBA" id="ARBA00022683"/>
    </source>
</evidence>
<dbReference type="InterPro" id="IPR004700">
    <property type="entry name" value="PTS_IIC_man"/>
</dbReference>
<keyword evidence="4 10" id="KW-0762">Sugar transport</keyword>
<gene>
    <name evidence="10" type="ORF">NE663_07425</name>
</gene>
<name>A0ABT1SLJ0_9FIRM</name>
<dbReference type="RefSeq" id="WP_102267822.1">
    <property type="nucleotide sequence ID" value="NZ_CANTYB010000044.1"/>
</dbReference>
<dbReference type="Pfam" id="PF03609">
    <property type="entry name" value="EII-Sor"/>
    <property type="match status" value="1"/>
</dbReference>
<feature type="transmembrane region" description="Helical" evidence="9">
    <location>
        <begin position="99"/>
        <end position="121"/>
    </location>
</feature>
<feature type="transmembrane region" description="Helical" evidence="9">
    <location>
        <begin position="184"/>
        <end position="202"/>
    </location>
</feature>
<keyword evidence="8 9" id="KW-0472">Membrane</keyword>
<feature type="transmembrane region" description="Helical" evidence="9">
    <location>
        <begin position="209"/>
        <end position="238"/>
    </location>
</feature>
<comment type="caution">
    <text evidence="10">The sequence shown here is derived from an EMBL/GenBank/DDBJ whole genome shotgun (WGS) entry which is preliminary data.</text>
</comment>
<dbReference type="Proteomes" id="UP001524435">
    <property type="component" value="Unassembled WGS sequence"/>
</dbReference>
<protein>
    <submittedName>
        <fullName evidence="10">PTS sugar transporter subunit IIC</fullName>
    </submittedName>
</protein>
<evidence type="ECO:0000256" key="8">
    <source>
        <dbReference type="ARBA" id="ARBA00023136"/>
    </source>
</evidence>
<keyword evidence="2" id="KW-0813">Transport</keyword>
<accession>A0ABT1SLJ0</accession>
<dbReference type="InterPro" id="IPR050303">
    <property type="entry name" value="GatZ_KbaZ_carbometab"/>
</dbReference>
<keyword evidence="3" id="KW-1003">Cell membrane</keyword>
<evidence type="ECO:0000256" key="3">
    <source>
        <dbReference type="ARBA" id="ARBA00022475"/>
    </source>
</evidence>
<reference evidence="10 11" key="1">
    <citation type="submission" date="2022-06" db="EMBL/GenBank/DDBJ databases">
        <title>Isolation of gut microbiota from human fecal samples.</title>
        <authorList>
            <person name="Pamer E.G."/>
            <person name="Barat B."/>
            <person name="Waligurski E."/>
            <person name="Medina S."/>
            <person name="Paddock L."/>
            <person name="Mostad J."/>
        </authorList>
    </citation>
    <scope>NUCLEOTIDE SEQUENCE [LARGE SCALE GENOMIC DNA]</scope>
    <source>
        <strain evidence="10 11">DFI.6.1</strain>
    </source>
</reference>